<proteinExistence type="predicted"/>
<dbReference type="EMBL" id="SDMP01000004">
    <property type="protein sequence ID" value="RYR62497.1"/>
    <property type="molecule type" value="Genomic_DNA"/>
</dbReference>
<gene>
    <name evidence="1" type="ORF">Ahy_A04g020145</name>
</gene>
<reference evidence="1 2" key="1">
    <citation type="submission" date="2019-01" db="EMBL/GenBank/DDBJ databases">
        <title>Sequencing of cultivated peanut Arachis hypogaea provides insights into genome evolution and oil improvement.</title>
        <authorList>
            <person name="Chen X."/>
        </authorList>
    </citation>
    <scope>NUCLEOTIDE SEQUENCE [LARGE SCALE GENOMIC DNA]</scope>
    <source>
        <strain evidence="2">cv. Fuhuasheng</strain>
        <tissue evidence="1">Leaves</tissue>
    </source>
</reference>
<dbReference type="AlphaFoldDB" id="A0A445DH09"/>
<sequence>MVQLPNWLFLEVLQPNSATHLASQRQPMPVDIQGEASKVFPAKVVRAACPAVFCGGVMDEYSWWWRSVDKDLISKVQDPYFLSKIAQTFKDVSTAVKKFTP</sequence>
<evidence type="ECO:0000313" key="1">
    <source>
        <dbReference type="EMBL" id="RYR62497.1"/>
    </source>
</evidence>
<protein>
    <submittedName>
        <fullName evidence="1">Uncharacterized protein</fullName>
    </submittedName>
</protein>
<comment type="caution">
    <text evidence="1">The sequence shown here is derived from an EMBL/GenBank/DDBJ whole genome shotgun (WGS) entry which is preliminary data.</text>
</comment>
<accession>A0A445DH09</accession>
<keyword evidence="2" id="KW-1185">Reference proteome</keyword>
<organism evidence="1 2">
    <name type="scientific">Arachis hypogaea</name>
    <name type="common">Peanut</name>
    <dbReference type="NCBI Taxonomy" id="3818"/>
    <lineage>
        <taxon>Eukaryota</taxon>
        <taxon>Viridiplantae</taxon>
        <taxon>Streptophyta</taxon>
        <taxon>Embryophyta</taxon>
        <taxon>Tracheophyta</taxon>
        <taxon>Spermatophyta</taxon>
        <taxon>Magnoliopsida</taxon>
        <taxon>eudicotyledons</taxon>
        <taxon>Gunneridae</taxon>
        <taxon>Pentapetalae</taxon>
        <taxon>rosids</taxon>
        <taxon>fabids</taxon>
        <taxon>Fabales</taxon>
        <taxon>Fabaceae</taxon>
        <taxon>Papilionoideae</taxon>
        <taxon>50 kb inversion clade</taxon>
        <taxon>dalbergioids sensu lato</taxon>
        <taxon>Dalbergieae</taxon>
        <taxon>Pterocarpus clade</taxon>
        <taxon>Arachis</taxon>
    </lineage>
</organism>
<evidence type="ECO:0000313" key="2">
    <source>
        <dbReference type="Proteomes" id="UP000289738"/>
    </source>
</evidence>
<name>A0A445DH09_ARAHY</name>
<dbReference type="Proteomes" id="UP000289738">
    <property type="component" value="Chromosome A04"/>
</dbReference>